<protein>
    <submittedName>
        <fullName evidence="1">Uncharacterized protein</fullName>
    </submittedName>
</protein>
<dbReference type="Proteomes" id="UP000790377">
    <property type="component" value="Unassembled WGS sequence"/>
</dbReference>
<proteinExistence type="predicted"/>
<keyword evidence="2" id="KW-1185">Reference proteome</keyword>
<accession>A0ACB8A858</accession>
<reference evidence="1" key="1">
    <citation type="journal article" date="2021" name="New Phytol.">
        <title>Evolutionary innovations through gain and loss of genes in the ectomycorrhizal Boletales.</title>
        <authorList>
            <person name="Wu G."/>
            <person name="Miyauchi S."/>
            <person name="Morin E."/>
            <person name="Kuo A."/>
            <person name="Drula E."/>
            <person name="Varga T."/>
            <person name="Kohler A."/>
            <person name="Feng B."/>
            <person name="Cao Y."/>
            <person name="Lipzen A."/>
            <person name="Daum C."/>
            <person name="Hundley H."/>
            <person name="Pangilinan J."/>
            <person name="Johnson J."/>
            <person name="Barry K."/>
            <person name="LaButti K."/>
            <person name="Ng V."/>
            <person name="Ahrendt S."/>
            <person name="Min B."/>
            <person name="Choi I.G."/>
            <person name="Park H."/>
            <person name="Plett J.M."/>
            <person name="Magnuson J."/>
            <person name="Spatafora J.W."/>
            <person name="Nagy L.G."/>
            <person name="Henrissat B."/>
            <person name="Grigoriev I.V."/>
            <person name="Yang Z.L."/>
            <person name="Xu J."/>
            <person name="Martin F.M."/>
        </authorList>
    </citation>
    <scope>NUCLEOTIDE SEQUENCE</scope>
    <source>
        <strain evidence="1">ATCC 28755</strain>
    </source>
</reference>
<organism evidence="1 2">
    <name type="scientific">Hygrophoropsis aurantiaca</name>
    <dbReference type="NCBI Taxonomy" id="72124"/>
    <lineage>
        <taxon>Eukaryota</taxon>
        <taxon>Fungi</taxon>
        <taxon>Dikarya</taxon>
        <taxon>Basidiomycota</taxon>
        <taxon>Agaricomycotina</taxon>
        <taxon>Agaricomycetes</taxon>
        <taxon>Agaricomycetidae</taxon>
        <taxon>Boletales</taxon>
        <taxon>Coniophorineae</taxon>
        <taxon>Hygrophoropsidaceae</taxon>
        <taxon>Hygrophoropsis</taxon>
    </lineage>
</organism>
<name>A0ACB8A858_9AGAM</name>
<evidence type="ECO:0000313" key="1">
    <source>
        <dbReference type="EMBL" id="KAH7908897.1"/>
    </source>
</evidence>
<evidence type="ECO:0000313" key="2">
    <source>
        <dbReference type="Proteomes" id="UP000790377"/>
    </source>
</evidence>
<comment type="caution">
    <text evidence="1">The sequence shown here is derived from an EMBL/GenBank/DDBJ whole genome shotgun (WGS) entry which is preliminary data.</text>
</comment>
<dbReference type="EMBL" id="MU267791">
    <property type="protein sequence ID" value="KAH7908897.1"/>
    <property type="molecule type" value="Genomic_DNA"/>
</dbReference>
<sequence>MTSYLRYIFGGNHHQNSSAPAQEPTSKAHGRSRSAPTQVPNYIYGPPSSVGSTTPHLKTKRSNSYCARTAAPSPLRYATMNSAAAHAAGSNPSAHSKYDSPPLYRRASYKASEHGTAPYPLPTPSATFGTSSRTNSSSSLLPGMAQRPPSSSGSSNHLRYTEVRPSLRHNNTWQSSVSSATGSAHSYAGVDPHQARPAALHMHPLFAATRLHSAPISYDITYTPSSRTVLDRTTHSAVPAHTLSQPATDPPTPSSSRIVLRSDKFPWPVVVGPSSSSSGSSFYVGSSPSKSSRSAITNLDLLYALHTTLLTRVTPQEWEALGHGSRAQRKATRAYEKRCTKMGGGWEGGVRRVDWLHGKTRLIGIEVEKHGSAGGSGKLVFGKA</sequence>
<gene>
    <name evidence="1" type="ORF">BJ138DRAFT_304232</name>
</gene>